<dbReference type="EMBL" id="VNHT01000009">
    <property type="protein sequence ID" value="TYP91410.1"/>
    <property type="molecule type" value="Genomic_DNA"/>
</dbReference>
<dbReference type="Gene3D" id="3.40.50.300">
    <property type="entry name" value="P-loop containing nucleotide triphosphate hydrolases"/>
    <property type="match status" value="1"/>
</dbReference>
<dbReference type="AlphaFoldDB" id="A0A5D3YEQ3"/>
<proteinExistence type="predicted"/>
<dbReference type="Proteomes" id="UP000324176">
    <property type="component" value="Unassembled WGS sequence"/>
</dbReference>
<evidence type="ECO:0000313" key="2">
    <source>
        <dbReference type="Proteomes" id="UP000324176"/>
    </source>
</evidence>
<comment type="caution">
    <text evidence="1">The sequence shown here is derived from an EMBL/GenBank/DDBJ whole genome shotgun (WGS) entry which is preliminary data.</text>
</comment>
<dbReference type="RefSeq" id="WP_258920416.1">
    <property type="nucleotide sequence ID" value="NZ_CP011451.1"/>
</dbReference>
<dbReference type="InterPro" id="IPR027417">
    <property type="entry name" value="P-loop_NTPase"/>
</dbReference>
<name>A0A5D3YEQ3_9PROT</name>
<organism evidence="1 2">
    <name type="scientific">Nitrosomonas communis</name>
    <dbReference type="NCBI Taxonomy" id="44574"/>
    <lineage>
        <taxon>Bacteria</taxon>
        <taxon>Pseudomonadati</taxon>
        <taxon>Pseudomonadota</taxon>
        <taxon>Betaproteobacteria</taxon>
        <taxon>Nitrosomonadales</taxon>
        <taxon>Nitrosomonadaceae</taxon>
        <taxon>Nitrosomonas</taxon>
    </lineage>
</organism>
<reference evidence="1 2" key="1">
    <citation type="submission" date="2019-07" db="EMBL/GenBank/DDBJ databases">
        <title>Active sludge and wastewater microbial communities from Klosterneuburg, Austria.</title>
        <authorList>
            <person name="Wagner M."/>
        </authorList>
    </citation>
    <scope>NUCLEOTIDE SEQUENCE [LARGE SCALE GENOMIC DNA]</scope>
    <source>
        <strain evidence="1 2">Nm2</strain>
    </source>
</reference>
<gene>
    <name evidence="1" type="ORF">BCL69_100938</name>
</gene>
<evidence type="ECO:0000313" key="1">
    <source>
        <dbReference type="EMBL" id="TYP91410.1"/>
    </source>
</evidence>
<protein>
    <submittedName>
        <fullName evidence="1">Uncharacterized protein</fullName>
    </submittedName>
</protein>
<accession>A0A5D3YEQ3</accession>
<sequence length="44" mass="5058">MRRNARWLLRPTRADGMGTLKQDGIDKVLQGITDIYQVRAVCIK</sequence>